<dbReference type="Pfam" id="PF08889">
    <property type="entry name" value="WbqC"/>
    <property type="match status" value="1"/>
</dbReference>
<reference evidence="1 2" key="1">
    <citation type="submission" date="2020-08" db="EMBL/GenBank/DDBJ databases">
        <title>Croceimicrobium hydrocarbonivorans gen. nov., sp. nov., a novel marine bacterium isolated from a bacterial consortium that degrades polyethylene terephthalate.</title>
        <authorList>
            <person name="Liu R."/>
        </authorList>
    </citation>
    <scope>NUCLEOTIDE SEQUENCE [LARGE SCALE GENOMIC DNA]</scope>
    <source>
        <strain evidence="1 2">A20-9</strain>
    </source>
</reference>
<dbReference type="Proteomes" id="UP000516305">
    <property type="component" value="Chromosome"/>
</dbReference>
<protein>
    <submittedName>
        <fullName evidence="1">WbqC family protein</fullName>
    </submittedName>
</protein>
<dbReference type="KEGG" id="chyd:H4K34_16670"/>
<accession>A0A7H0VE37</accession>
<name>A0A7H0VE37_9FLAO</name>
<evidence type="ECO:0000313" key="1">
    <source>
        <dbReference type="EMBL" id="QNR23985.1"/>
    </source>
</evidence>
<proteinExistence type="predicted"/>
<dbReference type="EMBL" id="CP060139">
    <property type="protein sequence ID" value="QNR23985.1"/>
    <property type="molecule type" value="Genomic_DNA"/>
</dbReference>
<evidence type="ECO:0000313" key="2">
    <source>
        <dbReference type="Proteomes" id="UP000516305"/>
    </source>
</evidence>
<sequence length="201" mass="23388">MIQGLFSLTYWGPVSYYAQLIRCDQVILEQYDRFQKQTYRNRCYIDGPNGELMLNLAIDKNSRGLMRDTQISERDHWPQQHWQALNTSYGGSPFFDALAPEIEALFAQAPQNLAELNLATTQLILKWLRFDGIVQLSESWLEPNPVENDFRESFSPKLRSEQQNPAYPQVFDHKTAFKSELSVLDLIFNEGPAAYDYLRQL</sequence>
<dbReference type="InterPro" id="IPR014985">
    <property type="entry name" value="WbqC"/>
</dbReference>
<keyword evidence="2" id="KW-1185">Reference proteome</keyword>
<dbReference type="RefSeq" id="WP_210758519.1">
    <property type="nucleotide sequence ID" value="NZ_CP060139.1"/>
</dbReference>
<organism evidence="1 2">
    <name type="scientific">Croceimicrobium hydrocarbonivorans</name>
    <dbReference type="NCBI Taxonomy" id="2761580"/>
    <lineage>
        <taxon>Bacteria</taxon>
        <taxon>Pseudomonadati</taxon>
        <taxon>Bacteroidota</taxon>
        <taxon>Flavobacteriia</taxon>
        <taxon>Flavobacteriales</taxon>
        <taxon>Owenweeksiaceae</taxon>
        <taxon>Croceimicrobium</taxon>
    </lineage>
</organism>
<gene>
    <name evidence="1" type="ORF">H4K34_16670</name>
</gene>
<dbReference type="AlphaFoldDB" id="A0A7H0VE37"/>